<dbReference type="RefSeq" id="WP_205118112.1">
    <property type="nucleotide sequence ID" value="NZ_JAFBCM010000001.1"/>
</dbReference>
<dbReference type="EMBL" id="JBHRZH010000056">
    <property type="protein sequence ID" value="MFC3766594.1"/>
    <property type="molecule type" value="Genomic_DNA"/>
</dbReference>
<accession>A0ABV7YP03</accession>
<protein>
    <submittedName>
        <fullName evidence="1">Uncharacterized protein</fullName>
    </submittedName>
</protein>
<proteinExistence type="predicted"/>
<organism evidence="1 2">
    <name type="scientific">Tenggerimyces flavus</name>
    <dbReference type="NCBI Taxonomy" id="1708749"/>
    <lineage>
        <taxon>Bacteria</taxon>
        <taxon>Bacillati</taxon>
        <taxon>Actinomycetota</taxon>
        <taxon>Actinomycetes</taxon>
        <taxon>Propionibacteriales</taxon>
        <taxon>Nocardioidaceae</taxon>
        <taxon>Tenggerimyces</taxon>
    </lineage>
</organism>
<sequence length="165" mass="18117">MHQAMEEGPFEAVPLAELFPDIEAPEVLVMRLVALALDSARPPEDAPTWYWSIDNAAFPGPKTVGTAVFLSTAVSIGDRSDWTELDIDASWTRQGMREVTASVGVTCFCDVDHGTHYVEQLSLIANGYSSLSRRLERAVEQVLAWLAGPLEPAYWRARAGLPSDQ</sequence>
<dbReference type="Proteomes" id="UP001595699">
    <property type="component" value="Unassembled WGS sequence"/>
</dbReference>
<keyword evidence="2" id="KW-1185">Reference proteome</keyword>
<evidence type="ECO:0000313" key="2">
    <source>
        <dbReference type="Proteomes" id="UP001595699"/>
    </source>
</evidence>
<gene>
    <name evidence="1" type="ORF">ACFOUW_37600</name>
</gene>
<evidence type="ECO:0000313" key="1">
    <source>
        <dbReference type="EMBL" id="MFC3766594.1"/>
    </source>
</evidence>
<name>A0ABV7YP03_9ACTN</name>
<reference evidence="2" key="1">
    <citation type="journal article" date="2019" name="Int. J. Syst. Evol. Microbiol.">
        <title>The Global Catalogue of Microorganisms (GCM) 10K type strain sequencing project: providing services to taxonomists for standard genome sequencing and annotation.</title>
        <authorList>
            <consortium name="The Broad Institute Genomics Platform"/>
            <consortium name="The Broad Institute Genome Sequencing Center for Infectious Disease"/>
            <person name="Wu L."/>
            <person name="Ma J."/>
        </authorList>
    </citation>
    <scope>NUCLEOTIDE SEQUENCE [LARGE SCALE GENOMIC DNA]</scope>
    <source>
        <strain evidence="2">CGMCC 4.7241</strain>
    </source>
</reference>
<comment type="caution">
    <text evidence="1">The sequence shown here is derived from an EMBL/GenBank/DDBJ whole genome shotgun (WGS) entry which is preliminary data.</text>
</comment>